<evidence type="ECO:0000256" key="1">
    <source>
        <dbReference type="ARBA" id="ARBA00009627"/>
    </source>
</evidence>
<dbReference type="Pfam" id="PF10075">
    <property type="entry name" value="CSN8_PSD8_EIF3K"/>
    <property type="match status" value="1"/>
</dbReference>
<dbReference type="InterPro" id="IPR006746">
    <property type="entry name" value="26S_Psome_Rpn12"/>
</dbReference>
<dbReference type="FunFam" id="1.25.40.990:FF:000001">
    <property type="entry name" value="26S proteasome non-ATPase regulatory subunit"/>
    <property type="match status" value="1"/>
</dbReference>
<dbReference type="PROSITE" id="PS50250">
    <property type="entry name" value="PCI"/>
    <property type="match status" value="1"/>
</dbReference>
<dbReference type="AlphaFoldDB" id="A0A3G2S0C7"/>
<dbReference type="GO" id="GO:0043161">
    <property type="term" value="P:proteasome-mediated ubiquitin-dependent protein catabolic process"/>
    <property type="evidence" value="ECO:0007669"/>
    <property type="project" value="TreeGrafter"/>
</dbReference>
<dbReference type="STRING" id="425264.A0A3G2S0C7"/>
<name>A0A3G2S0C7_MALR7</name>
<comment type="similarity">
    <text evidence="1">Belongs to the proteasome subunit S14 family.</text>
</comment>
<keyword evidence="2 4" id="KW-0647">Proteasome</keyword>
<dbReference type="InterPro" id="IPR033464">
    <property type="entry name" value="CSN8_PSD8_EIF3K"/>
</dbReference>
<reference evidence="4 5" key="1">
    <citation type="submission" date="2018-10" db="EMBL/GenBank/DDBJ databases">
        <title>Complete genome sequence of Malassezia restricta CBS 7877.</title>
        <authorList>
            <person name="Morand S.C."/>
            <person name="Bertignac M."/>
            <person name="Iltis A."/>
            <person name="Kolder I."/>
            <person name="Pirovano W."/>
            <person name="Jourdain R."/>
            <person name="Clavaud C."/>
        </authorList>
    </citation>
    <scope>NUCLEOTIDE SEQUENCE [LARGE SCALE GENOMIC DNA]</scope>
    <source>
        <strain evidence="4 5">CBS 7877</strain>
    </source>
</reference>
<evidence type="ECO:0000313" key="5">
    <source>
        <dbReference type="Proteomes" id="UP000269793"/>
    </source>
</evidence>
<accession>A0A3G2S0C7</accession>
<keyword evidence="5" id="KW-1185">Reference proteome</keyword>
<gene>
    <name evidence="4" type="primary">PSMD8</name>
    <name evidence="4" type="ORF">DNF11_0286</name>
</gene>
<dbReference type="VEuPathDB" id="FungiDB:DNF11_0286"/>
<dbReference type="EMBL" id="CP033148">
    <property type="protein sequence ID" value="AYO41236.1"/>
    <property type="molecule type" value="Genomic_DNA"/>
</dbReference>
<evidence type="ECO:0000256" key="2">
    <source>
        <dbReference type="ARBA" id="ARBA00022942"/>
    </source>
</evidence>
<proteinExistence type="inferred from homology"/>
<dbReference type="GO" id="GO:0005829">
    <property type="term" value="C:cytosol"/>
    <property type="evidence" value="ECO:0007669"/>
    <property type="project" value="TreeGrafter"/>
</dbReference>
<evidence type="ECO:0000313" key="4">
    <source>
        <dbReference type="EMBL" id="AYO41236.1"/>
    </source>
</evidence>
<feature type="domain" description="PCI" evidence="3">
    <location>
        <begin position="87"/>
        <end position="256"/>
    </location>
</feature>
<dbReference type="GO" id="GO:0008541">
    <property type="term" value="C:proteasome regulatory particle, lid subcomplex"/>
    <property type="evidence" value="ECO:0007669"/>
    <property type="project" value="TreeGrafter"/>
</dbReference>
<dbReference type="Proteomes" id="UP000269793">
    <property type="component" value="Chromosome I"/>
</dbReference>
<sequence length="278" mass="31779">MTIDPELQSAHAALVQQFDAVNGAQSNDNNVLASIGSQLAMLKVMLTERDILYPQQSDVQQHKDALVLTREVLEIGALWSIRVQDTSSFDRYWSQLKPFYLDLVHALPLSKNYEPIVGLSLLRSLSSNSIASFHIALESLPMELVRDSPYIQHPVLLERWLMEGSYSNVWRERENVPLEEYRFFVNILMVTIRHEIASCEEKAYDTLPLNDVATLLFLDSLPEVLEFAKERGWHVNPTNQTIEFANKAVEPTSENERIPTRSTITTNLHFARELESIV</sequence>
<evidence type="ECO:0000259" key="3">
    <source>
        <dbReference type="PROSITE" id="PS50250"/>
    </source>
</evidence>
<organism evidence="4 5">
    <name type="scientific">Malassezia restricta (strain ATCC 96810 / NBRC 103918 / CBS 7877)</name>
    <name type="common">Seborrheic dermatitis infection agent</name>
    <dbReference type="NCBI Taxonomy" id="425264"/>
    <lineage>
        <taxon>Eukaryota</taxon>
        <taxon>Fungi</taxon>
        <taxon>Dikarya</taxon>
        <taxon>Basidiomycota</taxon>
        <taxon>Ustilaginomycotina</taxon>
        <taxon>Malasseziomycetes</taxon>
        <taxon>Malasseziales</taxon>
        <taxon>Malasseziaceae</taxon>
        <taxon>Malassezia</taxon>
    </lineage>
</organism>
<dbReference type="GO" id="GO:0005634">
    <property type="term" value="C:nucleus"/>
    <property type="evidence" value="ECO:0007669"/>
    <property type="project" value="TreeGrafter"/>
</dbReference>
<dbReference type="InterPro" id="IPR000717">
    <property type="entry name" value="PCI_dom"/>
</dbReference>
<dbReference type="PANTHER" id="PTHR12387:SF0">
    <property type="entry name" value="26S PROTEASOME NON-ATPASE REGULATORY SUBUNIT 8"/>
    <property type="match status" value="1"/>
</dbReference>
<dbReference type="Gene3D" id="1.25.40.990">
    <property type="match status" value="1"/>
</dbReference>
<dbReference type="OrthoDB" id="8775810at2759"/>
<protein>
    <submittedName>
        <fullName evidence="4">26S proteasome non-ATPase regulatory subunit 8</fullName>
    </submittedName>
</protein>
<dbReference type="PANTHER" id="PTHR12387">
    <property type="entry name" value="26S PROTEASOME NON-ATPASE REGULATORY SUBUNIT 8"/>
    <property type="match status" value="1"/>
</dbReference>